<dbReference type="GO" id="GO:0055085">
    <property type="term" value="P:transmembrane transport"/>
    <property type="evidence" value="ECO:0007669"/>
    <property type="project" value="InterPro"/>
</dbReference>
<protein>
    <submittedName>
        <fullName evidence="5">Transporter</fullName>
    </submittedName>
</protein>
<dbReference type="PANTHER" id="PTHR33376:SF4">
    <property type="entry name" value="SIALIC ACID-BINDING PERIPLASMIC PROTEIN SIAP"/>
    <property type="match status" value="1"/>
</dbReference>
<keyword evidence="6" id="KW-1185">Reference proteome</keyword>
<dbReference type="GO" id="GO:0042597">
    <property type="term" value="C:periplasmic space"/>
    <property type="evidence" value="ECO:0007669"/>
    <property type="project" value="UniProtKB-SubCell"/>
</dbReference>
<feature type="signal peptide" evidence="4">
    <location>
        <begin position="1"/>
        <end position="26"/>
    </location>
</feature>
<comment type="subcellular location">
    <subcellularLocation>
        <location evidence="1">Periplasm</location>
    </subcellularLocation>
</comment>
<evidence type="ECO:0000313" key="6">
    <source>
        <dbReference type="Proteomes" id="UP000478740"/>
    </source>
</evidence>
<dbReference type="RefSeq" id="WP_155043010.1">
    <property type="nucleotide sequence ID" value="NZ_WMIH01000017.1"/>
</dbReference>
<evidence type="ECO:0000256" key="2">
    <source>
        <dbReference type="ARBA" id="ARBA00022729"/>
    </source>
</evidence>
<dbReference type="Proteomes" id="UP000478740">
    <property type="component" value="Unassembled WGS sequence"/>
</dbReference>
<keyword evidence="3" id="KW-0574">Periplasm</keyword>
<evidence type="ECO:0000313" key="5">
    <source>
        <dbReference type="EMBL" id="MTH63060.1"/>
    </source>
</evidence>
<dbReference type="InterPro" id="IPR018389">
    <property type="entry name" value="DctP_fam"/>
</dbReference>
<name>A0A6L6IVI3_9RHOB</name>
<organism evidence="5 6">
    <name type="scientific">Paracoccus shanxieyensis</name>
    <dbReference type="NCBI Taxonomy" id="2675752"/>
    <lineage>
        <taxon>Bacteria</taxon>
        <taxon>Pseudomonadati</taxon>
        <taxon>Pseudomonadota</taxon>
        <taxon>Alphaproteobacteria</taxon>
        <taxon>Rhodobacterales</taxon>
        <taxon>Paracoccaceae</taxon>
        <taxon>Paracoccus</taxon>
    </lineage>
</organism>
<gene>
    <name evidence="5" type="ORF">GL284_02105</name>
</gene>
<reference evidence="5 6" key="1">
    <citation type="submission" date="2019-11" db="EMBL/GenBank/DDBJ databases">
        <authorList>
            <person name="Dong K."/>
        </authorList>
    </citation>
    <scope>NUCLEOTIDE SEQUENCE [LARGE SCALE GENOMIC DNA]</scope>
    <source>
        <strain evidence="5 6">DK608</strain>
    </source>
</reference>
<feature type="chain" id="PRO_5026842526" evidence="4">
    <location>
        <begin position="27"/>
        <end position="349"/>
    </location>
</feature>
<accession>A0A6L6IVI3</accession>
<dbReference type="Gene3D" id="3.40.190.170">
    <property type="entry name" value="Bacterial extracellular solute-binding protein, family 7"/>
    <property type="match status" value="1"/>
</dbReference>
<dbReference type="PANTHER" id="PTHR33376">
    <property type="match status" value="1"/>
</dbReference>
<evidence type="ECO:0000256" key="1">
    <source>
        <dbReference type="ARBA" id="ARBA00004418"/>
    </source>
</evidence>
<dbReference type="AlphaFoldDB" id="A0A6L6IVI3"/>
<evidence type="ECO:0000256" key="4">
    <source>
        <dbReference type="SAM" id="SignalP"/>
    </source>
</evidence>
<dbReference type="EMBL" id="WMII01000002">
    <property type="protein sequence ID" value="MTH63060.1"/>
    <property type="molecule type" value="Genomic_DNA"/>
</dbReference>
<comment type="caution">
    <text evidence="5">The sequence shown here is derived from an EMBL/GenBank/DDBJ whole genome shotgun (WGS) entry which is preliminary data.</text>
</comment>
<proteinExistence type="predicted"/>
<dbReference type="NCBIfam" id="NF037995">
    <property type="entry name" value="TRAP_S1"/>
    <property type="match status" value="1"/>
</dbReference>
<dbReference type="Pfam" id="PF03480">
    <property type="entry name" value="DctP"/>
    <property type="match status" value="1"/>
</dbReference>
<evidence type="ECO:0000256" key="3">
    <source>
        <dbReference type="ARBA" id="ARBA00022764"/>
    </source>
</evidence>
<dbReference type="CDD" id="cd13602">
    <property type="entry name" value="PBP2_TRAP_BpDctp6_7"/>
    <property type="match status" value="1"/>
</dbReference>
<dbReference type="SUPFAM" id="SSF53850">
    <property type="entry name" value="Periplasmic binding protein-like II"/>
    <property type="match status" value="1"/>
</dbReference>
<dbReference type="InterPro" id="IPR038404">
    <property type="entry name" value="TRAP_DctP_sf"/>
</dbReference>
<keyword evidence="2 4" id="KW-0732">Signal</keyword>
<sequence>MFLSKLSRPMLASALCGGLAVSAAQAEDVQIRALGYTSNLYLWKMEEAFYKGPFKEAAGDLVSIEAVPHDIAGIKGPEVLSMLQDGTLQLAVQNISYMAGEDPRFEALDLSGVTLTNADAKKATDAYRPVLAKVLEEKFNTHLLGLAPLPSQVFWCRDEIDGLADLSGKKIRVFNATLSDFVGALGGTTVTMPFVDVIPALQRGVADCAVTGTSSGNTARWFEVTKSIYPMNVGWSTLFWAANKDAWDSWPPEVQALLTEQYAKLEAEAWQAQIEQDTDALACSTGGECKMGLPASIKLVELTDADRAKSAEIVQSAVLPNWAKRCGAECTQEWNDTVGKAIGIQAPLP</sequence>